<feature type="active site" description="Proton acceptor" evidence="7">
    <location>
        <position position="585"/>
    </location>
</feature>
<dbReference type="Gene3D" id="3.50.50.60">
    <property type="entry name" value="FAD/NAD(P)-binding domain"/>
    <property type="match status" value="1"/>
</dbReference>
<dbReference type="PROSITE" id="PS00623">
    <property type="entry name" value="GMC_OXRED_1"/>
    <property type="match status" value="1"/>
</dbReference>
<dbReference type="InterPro" id="IPR000172">
    <property type="entry name" value="GMC_OxRdtase_N"/>
</dbReference>
<dbReference type="InterPro" id="IPR012132">
    <property type="entry name" value="GMC_OxRdtase"/>
</dbReference>
<gene>
    <name evidence="11" type="ORF">EIP91_004965</name>
</gene>
<reference evidence="11 12" key="1">
    <citation type="submission" date="2018-11" db="EMBL/GenBank/DDBJ databases">
        <title>Genome assembly of Steccherinum ochraceum LE-BIN_3174, the white-rot fungus of the Steccherinaceae family (The Residual Polyporoid clade, Polyporales, Basidiomycota).</title>
        <authorList>
            <person name="Fedorova T.V."/>
            <person name="Glazunova O.A."/>
            <person name="Landesman E.O."/>
            <person name="Moiseenko K.V."/>
            <person name="Psurtseva N.V."/>
            <person name="Savinova O.S."/>
            <person name="Shakhova N.V."/>
            <person name="Tyazhelova T.V."/>
            <person name="Vasina D.V."/>
        </authorList>
    </citation>
    <scope>NUCLEOTIDE SEQUENCE [LARGE SCALE GENOMIC DNA]</scope>
    <source>
        <strain evidence="11 12">LE-BIN_3174</strain>
    </source>
</reference>
<dbReference type="InterPro" id="IPR007867">
    <property type="entry name" value="GMC_OxRtase_C"/>
</dbReference>
<evidence type="ECO:0000256" key="2">
    <source>
        <dbReference type="ARBA" id="ARBA00010790"/>
    </source>
</evidence>
<accession>A0A4R0R8I2</accession>
<dbReference type="EMBL" id="RWJN01000276">
    <property type="protein sequence ID" value="TCD63782.1"/>
    <property type="molecule type" value="Genomic_DNA"/>
</dbReference>
<keyword evidence="5 8" id="KW-0274">FAD</keyword>
<keyword evidence="3 8" id="KW-0285">Flavoprotein</keyword>
<evidence type="ECO:0000313" key="12">
    <source>
        <dbReference type="Proteomes" id="UP000292702"/>
    </source>
</evidence>
<feature type="domain" description="Glucose-methanol-choline oxidoreductase N-terminal" evidence="9">
    <location>
        <begin position="91"/>
        <end position="114"/>
    </location>
</feature>
<protein>
    <recommendedName>
        <fullName evidence="9 10">Glucose-methanol-choline oxidoreductase N-terminal domain-containing protein</fullName>
    </recommendedName>
</protein>
<dbReference type="PIRSF" id="PIRSF000137">
    <property type="entry name" value="Alcohol_oxidase"/>
    <property type="match status" value="1"/>
</dbReference>
<dbReference type="Gene3D" id="3.30.560.10">
    <property type="entry name" value="Glucose Oxidase, domain 3"/>
    <property type="match status" value="1"/>
</dbReference>
<dbReference type="Pfam" id="PF05199">
    <property type="entry name" value="GMC_oxred_C"/>
    <property type="match status" value="1"/>
</dbReference>
<name>A0A4R0R8I2_9APHY</name>
<comment type="caution">
    <text evidence="11">The sequence shown here is derived from an EMBL/GenBank/DDBJ whole genome shotgun (WGS) entry which is preliminary data.</text>
</comment>
<keyword evidence="12" id="KW-1185">Reference proteome</keyword>
<evidence type="ECO:0000256" key="7">
    <source>
        <dbReference type="PIRSR" id="PIRSR000137-1"/>
    </source>
</evidence>
<comment type="similarity">
    <text evidence="2 8">Belongs to the GMC oxidoreductase family.</text>
</comment>
<keyword evidence="4" id="KW-0732">Signal</keyword>
<dbReference type="PROSITE" id="PS00624">
    <property type="entry name" value="GMC_OXRED_2"/>
    <property type="match status" value="1"/>
</dbReference>
<dbReference type="Proteomes" id="UP000292702">
    <property type="component" value="Unassembled WGS sequence"/>
</dbReference>
<dbReference type="PANTHER" id="PTHR11552:SF201">
    <property type="entry name" value="GLUCOSE-METHANOL-CHOLINE OXIDOREDUCTASE N-TERMINAL DOMAIN-CONTAINING PROTEIN"/>
    <property type="match status" value="1"/>
</dbReference>
<feature type="domain" description="Glucose-methanol-choline oxidoreductase N-terminal" evidence="10">
    <location>
        <begin position="284"/>
        <end position="298"/>
    </location>
</feature>
<dbReference type="PANTHER" id="PTHR11552">
    <property type="entry name" value="GLUCOSE-METHANOL-CHOLINE GMC OXIDOREDUCTASE"/>
    <property type="match status" value="1"/>
</dbReference>
<evidence type="ECO:0000256" key="3">
    <source>
        <dbReference type="ARBA" id="ARBA00022630"/>
    </source>
</evidence>
<evidence type="ECO:0000256" key="5">
    <source>
        <dbReference type="ARBA" id="ARBA00022827"/>
    </source>
</evidence>
<evidence type="ECO:0000313" key="11">
    <source>
        <dbReference type="EMBL" id="TCD63782.1"/>
    </source>
</evidence>
<dbReference type="SUPFAM" id="SSF51905">
    <property type="entry name" value="FAD/NAD(P)-binding domain"/>
    <property type="match status" value="1"/>
</dbReference>
<evidence type="ECO:0000259" key="10">
    <source>
        <dbReference type="PROSITE" id="PS00624"/>
    </source>
</evidence>
<dbReference type="GO" id="GO:0016614">
    <property type="term" value="F:oxidoreductase activity, acting on CH-OH group of donors"/>
    <property type="evidence" value="ECO:0007669"/>
    <property type="project" value="InterPro"/>
</dbReference>
<dbReference type="GO" id="GO:0050660">
    <property type="term" value="F:flavin adenine dinucleotide binding"/>
    <property type="evidence" value="ECO:0007669"/>
    <property type="project" value="InterPro"/>
</dbReference>
<dbReference type="AlphaFoldDB" id="A0A4R0R8I2"/>
<dbReference type="STRING" id="92696.A0A4R0R8I2"/>
<feature type="active site" description="Proton donor" evidence="7">
    <location>
        <position position="542"/>
    </location>
</feature>
<comment type="cofactor">
    <cofactor evidence="1">
        <name>FAD</name>
        <dbReference type="ChEBI" id="CHEBI:57692"/>
    </cofactor>
</comment>
<dbReference type="InterPro" id="IPR036188">
    <property type="entry name" value="FAD/NAD-bd_sf"/>
</dbReference>
<evidence type="ECO:0000256" key="1">
    <source>
        <dbReference type="ARBA" id="ARBA00001974"/>
    </source>
</evidence>
<evidence type="ECO:0000256" key="4">
    <source>
        <dbReference type="ARBA" id="ARBA00022729"/>
    </source>
</evidence>
<dbReference type="SUPFAM" id="SSF54373">
    <property type="entry name" value="FAD-linked reductases, C-terminal domain"/>
    <property type="match status" value="1"/>
</dbReference>
<sequence length="605" mass="66239">MASNLSEVAEKTFDYVVIGAGTAGLVIAARLAEDPAVSVAVLEAGGANLIDPKIIWGGQFGATFQDPKYDWGFTTVPQAHSNNRQWMWNRGKGLGGSSAMNFYAWIKPPAADVNAFEELGNPGWNWESYKKYTTRSEHFTPPTEEQLKDFPFTFDPALHGHSGPLSVAIPRTSFATDKLFLGALEANGAKLIRDPYGGDITGRFIGSSHVDPANAFTRSYTATAFFGPNQIKPNFKVLLNATAGPLMFKEEKDQGEVVATGVQFFYQGRPYVVRARKEVVISAGTINSPKILELSGIGQPALLQKIGVTVKVDLPGVGENVQDHVLGGVPMELKPSVPVQTFDGFRNPVFAKHQDHLQVIGRENRHQFGISSFGYVPLTLADPEVAKSFHKRVAKWVEEAKKSGKLPPGLSEQYDIQLRHLLDDSIPDIEIVGFPGFFQFLNPPEPKANHLTLLSILQHPWSRGSIHAKSQDPMEDPAIDPHAFEVPFDLELMVEHIKFSRKLARTEPLKAGIEREVDPGPNVKTDEQIAEYLRTVCGTCFHAIGSVSMLPREKNGCVDSQLKVYGTKNVRVADLSIVPLHFAAHSVATAFGIGEKMADILKGVV</sequence>
<evidence type="ECO:0000256" key="6">
    <source>
        <dbReference type="ARBA" id="ARBA00023002"/>
    </source>
</evidence>
<keyword evidence="6" id="KW-0560">Oxidoreductase</keyword>
<proteinExistence type="inferred from homology"/>
<organism evidence="11 12">
    <name type="scientific">Steccherinum ochraceum</name>
    <dbReference type="NCBI Taxonomy" id="92696"/>
    <lineage>
        <taxon>Eukaryota</taxon>
        <taxon>Fungi</taxon>
        <taxon>Dikarya</taxon>
        <taxon>Basidiomycota</taxon>
        <taxon>Agaricomycotina</taxon>
        <taxon>Agaricomycetes</taxon>
        <taxon>Polyporales</taxon>
        <taxon>Steccherinaceae</taxon>
        <taxon>Steccherinum</taxon>
    </lineage>
</organism>
<evidence type="ECO:0000259" key="9">
    <source>
        <dbReference type="PROSITE" id="PS00623"/>
    </source>
</evidence>
<evidence type="ECO:0000256" key="8">
    <source>
        <dbReference type="RuleBase" id="RU003968"/>
    </source>
</evidence>
<dbReference type="Pfam" id="PF00732">
    <property type="entry name" value="GMC_oxred_N"/>
    <property type="match status" value="1"/>
</dbReference>
<dbReference type="OrthoDB" id="269227at2759"/>